<reference evidence="4 5" key="1">
    <citation type="journal article" date="2016" name="Nat. Commun.">
        <title>Thousands of microbial genomes shed light on interconnected biogeochemical processes in an aquifer system.</title>
        <authorList>
            <person name="Anantharaman K."/>
            <person name="Brown C.T."/>
            <person name="Hug L.A."/>
            <person name="Sharon I."/>
            <person name="Castelle C.J."/>
            <person name="Probst A.J."/>
            <person name="Thomas B.C."/>
            <person name="Singh A."/>
            <person name="Wilkins M.J."/>
            <person name="Karaoz U."/>
            <person name="Brodie E.L."/>
            <person name="Williams K.H."/>
            <person name="Hubbard S.S."/>
            <person name="Banfield J.F."/>
        </authorList>
    </citation>
    <scope>NUCLEOTIDE SEQUENCE [LARGE SCALE GENOMIC DNA]</scope>
</reference>
<protein>
    <recommendedName>
        <fullName evidence="3">PKD domain-containing protein</fullName>
    </recommendedName>
</protein>
<accession>A0A1F6EIY3</accession>
<dbReference type="AlphaFoldDB" id="A0A1F6EIY3"/>
<evidence type="ECO:0000313" key="5">
    <source>
        <dbReference type="Proteomes" id="UP000178587"/>
    </source>
</evidence>
<dbReference type="GO" id="GO:0015628">
    <property type="term" value="P:protein secretion by the type II secretion system"/>
    <property type="evidence" value="ECO:0007669"/>
    <property type="project" value="TreeGrafter"/>
</dbReference>
<evidence type="ECO:0000256" key="2">
    <source>
        <dbReference type="SAM" id="Phobius"/>
    </source>
</evidence>
<dbReference type="Pfam" id="PF18911">
    <property type="entry name" value="PKD_4"/>
    <property type="match status" value="1"/>
</dbReference>
<dbReference type="CDD" id="cd00146">
    <property type="entry name" value="PKD"/>
    <property type="match status" value="1"/>
</dbReference>
<dbReference type="NCBIfam" id="TIGR00426">
    <property type="entry name" value="competence protein ComEA helix-hairpin-helix repeat region"/>
    <property type="match status" value="1"/>
</dbReference>
<dbReference type="SUPFAM" id="SSF47781">
    <property type="entry name" value="RuvA domain 2-like"/>
    <property type="match status" value="1"/>
</dbReference>
<organism evidence="4 5">
    <name type="scientific">Candidatus Kaiserbacteria bacterium RIFCSPLOWO2_01_FULL_50_24</name>
    <dbReference type="NCBI Taxonomy" id="1798507"/>
    <lineage>
        <taxon>Bacteria</taxon>
        <taxon>Candidatus Kaiseribacteriota</taxon>
    </lineage>
</organism>
<dbReference type="STRING" id="1798507.A3A34_02935"/>
<dbReference type="InterPro" id="IPR003583">
    <property type="entry name" value="Hlx-hairpin-Hlx_DNA-bd_motif"/>
</dbReference>
<evidence type="ECO:0000313" key="4">
    <source>
        <dbReference type="EMBL" id="OGG73605.1"/>
    </source>
</evidence>
<dbReference type="InterPro" id="IPR035986">
    <property type="entry name" value="PKD_dom_sf"/>
</dbReference>
<feature type="transmembrane region" description="Helical" evidence="2">
    <location>
        <begin position="417"/>
        <end position="437"/>
    </location>
</feature>
<dbReference type="InterPro" id="IPR022409">
    <property type="entry name" value="PKD/Chitinase_dom"/>
</dbReference>
<sequence>MNFSVSERALPESFAYPERGGVSLRGLSQADEPRVSAGLASPDSDPEEVRLTKRRVFRTYYGIFAVCAVFLFVQPFAYADHAVNINIADKATLMTLTGIGDVKAQAIIDYRTEHGPFATIEDIKNVSGIGEVTFNNIKDHITVSGGVSQTTEDEPQEDTQTEQTQTSSDTSTTYETSDMKLTAQAGENRTVTIGTDVPFIGLAHDDKKKPMENVHYTWNFGDGTTAEGKEVTHRFLYSGRYAVVLKVFHYGAYATHRITVVAEEVELTLALSEDGGVVLSNKGRRNADISLWRVVMDFHTFTLPEHTVILPGATLRLSPTLLRFHAAAKAELQFPSGAVAVRVKEVEKTEPPKTAHTAIEPFVSETKAPSSRVSLTPSVSVHTSESEVETNTEFEAESVATTTQLAAASTADTRVSYAWWLGAALISLLGAGAVYAIRRKQKDDWKIIDESAG</sequence>
<dbReference type="InterPro" id="IPR004509">
    <property type="entry name" value="Competence_ComEA_HhH"/>
</dbReference>
<dbReference type="InterPro" id="IPR000601">
    <property type="entry name" value="PKD_dom"/>
</dbReference>
<dbReference type="InterPro" id="IPR051675">
    <property type="entry name" value="Endo/Exo/Phosphatase_dom_1"/>
</dbReference>
<dbReference type="InterPro" id="IPR010994">
    <property type="entry name" value="RuvA_2-like"/>
</dbReference>
<feature type="domain" description="PKD" evidence="3">
    <location>
        <begin position="210"/>
        <end position="247"/>
    </location>
</feature>
<dbReference type="Proteomes" id="UP000178587">
    <property type="component" value="Unassembled WGS sequence"/>
</dbReference>
<feature type="compositionally biased region" description="Acidic residues" evidence="1">
    <location>
        <begin position="151"/>
        <end position="160"/>
    </location>
</feature>
<evidence type="ECO:0000256" key="1">
    <source>
        <dbReference type="SAM" id="MobiDB-lite"/>
    </source>
</evidence>
<dbReference type="GO" id="GO:0006281">
    <property type="term" value="P:DNA repair"/>
    <property type="evidence" value="ECO:0007669"/>
    <property type="project" value="InterPro"/>
</dbReference>
<dbReference type="PANTHER" id="PTHR21180">
    <property type="entry name" value="ENDONUCLEASE/EXONUCLEASE/PHOSPHATASE FAMILY DOMAIN-CONTAINING PROTEIN 1"/>
    <property type="match status" value="1"/>
</dbReference>
<dbReference type="SUPFAM" id="SSF49299">
    <property type="entry name" value="PKD domain"/>
    <property type="match status" value="1"/>
</dbReference>
<keyword evidence="2" id="KW-1133">Transmembrane helix</keyword>
<gene>
    <name evidence="4" type="ORF">A3A34_02935</name>
</gene>
<keyword evidence="2" id="KW-0812">Transmembrane</keyword>
<feature type="region of interest" description="Disordered" evidence="1">
    <location>
        <begin position="146"/>
        <end position="175"/>
    </location>
</feature>
<comment type="caution">
    <text evidence="4">The sequence shown here is derived from an EMBL/GenBank/DDBJ whole genome shotgun (WGS) entry which is preliminary data.</text>
</comment>
<dbReference type="Gene3D" id="1.10.150.280">
    <property type="entry name" value="AF1531-like domain"/>
    <property type="match status" value="1"/>
</dbReference>
<dbReference type="GO" id="GO:0003677">
    <property type="term" value="F:DNA binding"/>
    <property type="evidence" value="ECO:0007669"/>
    <property type="project" value="InterPro"/>
</dbReference>
<dbReference type="InterPro" id="IPR013783">
    <property type="entry name" value="Ig-like_fold"/>
</dbReference>
<feature type="compositionally biased region" description="Low complexity" evidence="1">
    <location>
        <begin position="161"/>
        <end position="175"/>
    </location>
</feature>
<dbReference type="EMBL" id="MFLU01000016">
    <property type="protein sequence ID" value="OGG73605.1"/>
    <property type="molecule type" value="Genomic_DNA"/>
</dbReference>
<name>A0A1F6EIY3_9BACT</name>
<proteinExistence type="predicted"/>
<dbReference type="GO" id="GO:0015627">
    <property type="term" value="C:type II protein secretion system complex"/>
    <property type="evidence" value="ECO:0007669"/>
    <property type="project" value="TreeGrafter"/>
</dbReference>
<keyword evidence="2" id="KW-0472">Membrane</keyword>
<dbReference type="SMART" id="SM00089">
    <property type="entry name" value="PKD"/>
    <property type="match status" value="1"/>
</dbReference>
<evidence type="ECO:0000259" key="3">
    <source>
        <dbReference type="PROSITE" id="PS50093"/>
    </source>
</evidence>
<dbReference type="Gene3D" id="2.60.40.10">
    <property type="entry name" value="Immunoglobulins"/>
    <property type="match status" value="1"/>
</dbReference>
<dbReference type="SMART" id="SM00278">
    <property type="entry name" value="HhH1"/>
    <property type="match status" value="2"/>
</dbReference>
<dbReference type="Pfam" id="PF12836">
    <property type="entry name" value="HHH_3"/>
    <property type="match status" value="1"/>
</dbReference>
<feature type="transmembrane region" description="Helical" evidence="2">
    <location>
        <begin position="60"/>
        <end position="78"/>
    </location>
</feature>
<dbReference type="PROSITE" id="PS50093">
    <property type="entry name" value="PKD"/>
    <property type="match status" value="1"/>
</dbReference>
<dbReference type="PANTHER" id="PTHR21180:SF32">
    <property type="entry name" value="ENDONUCLEASE_EXONUCLEASE_PHOSPHATASE FAMILY DOMAIN-CONTAINING PROTEIN 1"/>
    <property type="match status" value="1"/>
</dbReference>